<evidence type="ECO:0000313" key="1">
    <source>
        <dbReference type="EMBL" id="TWW69889.1"/>
    </source>
</evidence>
<dbReference type="Proteomes" id="UP000324091">
    <property type="component" value="Chromosome 18"/>
</dbReference>
<gene>
    <name evidence="1" type="ORF">D4764_18G0006950</name>
</gene>
<accession>A0A5C6NTB7</accession>
<name>A0A5C6NTB7_9TELE</name>
<proteinExistence type="predicted"/>
<evidence type="ECO:0000313" key="2">
    <source>
        <dbReference type="Proteomes" id="UP000324091"/>
    </source>
</evidence>
<dbReference type="AlphaFoldDB" id="A0A5C6NTB7"/>
<keyword evidence="2" id="KW-1185">Reference proteome</keyword>
<dbReference type="EMBL" id="RHFK02000010">
    <property type="protein sequence ID" value="TWW69889.1"/>
    <property type="molecule type" value="Genomic_DNA"/>
</dbReference>
<reference evidence="1 2" key="1">
    <citation type="submission" date="2019-04" db="EMBL/GenBank/DDBJ databases">
        <title>Chromosome genome assembly for Takifugu flavidus.</title>
        <authorList>
            <person name="Xiao S."/>
        </authorList>
    </citation>
    <scope>NUCLEOTIDE SEQUENCE [LARGE SCALE GENOMIC DNA]</scope>
    <source>
        <strain evidence="1">HTHZ2018</strain>
        <tissue evidence="1">Muscle</tissue>
    </source>
</reference>
<comment type="caution">
    <text evidence="1">The sequence shown here is derived from an EMBL/GenBank/DDBJ whole genome shotgun (WGS) entry which is preliminary data.</text>
</comment>
<sequence>MSDSTVNAHLEGIISDFEGCQEKKGQVRETYRFSLSSISSSLPPLFLFQHLIHSQPLLHPPSHVRAWLLMGVRPPEYPACPSLTNTYPLGNASTLVPGSFSVNTSLFLVCAKSLLTSVSLFRSLKQDSGAER</sequence>
<organism evidence="1 2">
    <name type="scientific">Takifugu flavidus</name>
    <name type="common">sansaifugu</name>
    <dbReference type="NCBI Taxonomy" id="433684"/>
    <lineage>
        <taxon>Eukaryota</taxon>
        <taxon>Metazoa</taxon>
        <taxon>Chordata</taxon>
        <taxon>Craniata</taxon>
        <taxon>Vertebrata</taxon>
        <taxon>Euteleostomi</taxon>
        <taxon>Actinopterygii</taxon>
        <taxon>Neopterygii</taxon>
        <taxon>Teleostei</taxon>
        <taxon>Neoteleostei</taxon>
        <taxon>Acanthomorphata</taxon>
        <taxon>Eupercaria</taxon>
        <taxon>Tetraodontiformes</taxon>
        <taxon>Tetradontoidea</taxon>
        <taxon>Tetraodontidae</taxon>
        <taxon>Takifugu</taxon>
    </lineage>
</organism>
<protein>
    <submittedName>
        <fullName evidence="1">Uncharacterized protein</fullName>
    </submittedName>
</protein>